<feature type="compositionally biased region" description="Polar residues" evidence="2">
    <location>
        <begin position="319"/>
        <end position="340"/>
    </location>
</feature>
<reference evidence="4" key="1">
    <citation type="submission" date="2020-09" db="EMBL/GenBank/DDBJ databases">
        <title>Genome sequence of Vibrio parahaemolyticus isolates.</title>
        <authorList>
            <person name="Hammerl J.A."/>
            <person name="Strauch E."/>
        </authorList>
    </citation>
    <scope>NUCLEOTIDE SEQUENCE</scope>
    <source>
        <strain evidence="4">17-VB00146</strain>
    </source>
</reference>
<dbReference type="Proteomes" id="UP000726777">
    <property type="component" value="Unassembled WGS sequence"/>
</dbReference>
<dbReference type="InterPro" id="IPR005094">
    <property type="entry name" value="Endonuclease_MobA/VirD2"/>
</dbReference>
<evidence type="ECO:0000256" key="2">
    <source>
        <dbReference type="SAM" id="MobiDB-lite"/>
    </source>
</evidence>
<sequence length="609" mass="70447">MIIKIQHNGSNTNDLKAVCNYISNPKNEHDSDRCEMLATSRDDINKSFKNEAIQSFMLDLEANHSMHLNQEKKKSQNKFLYDHIEISFHADDWKNRTNQEMLQIAKEGLQGFVKDFDDKDFLYTLHNDTENKHFHFIVPRVSNSLNYDHAWQSKNRSRKIAEELEDKHNLVKTNRQESAPQDPANKLQAIAKKALNANDLEAAAKLEELAEKRAKEAEANPFEFMRKQAVYAAKNAKNNTHFLKLLDKHNIAIKPSFKQGKNGQQEIRGFSFEMRNKGGSVIAHASGSKLSRKLLTKNALESRFNGITSQIIHRHEQKQTTLKTAKNNAHTAKQTASTANKSVKKPSKAPSSTLPSKSNEIDKFADAETKKLQQYQKQMMDHYDQVQAKKRAEQNEQKDGIFKLFVDDYKELKEKESLKQKRAIRELEKSLIEESSFFNEEPEKTTKSTKKVIDLENKKSVGWFANLTKPSETKYQEMLEKGFDLTTVKTPKSWNDKDQSFKITNFMSDNKDLLSQKEKEHLFNTLKKNEANDDILSRAYKDFEPSDEKQKRERERLLNKFKNQSNDLASQYKSANRKPSHSSNKQVSTSVLKKKKDKNKKDKNKALKI</sequence>
<proteinExistence type="predicted"/>
<dbReference type="EMBL" id="JACVHL010000006">
    <property type="protein sequence ID" value="MCC3805103.1"/>
    <property type="molecule type" value="Genomic_DNA"/>
</dbReference>
<feature type="compositionally biased region" description="Basic residues" evidence="2">
    <location>
        <begin position="592"/>
        <end position="609"/>
    </location>
</feature>
<feature type="coiled-coil region" evidence="1">
    <location>
        <begin position="365"/>
        <end position="392"/>
    </location>
</feature>
<feature type="region of interest" description="Disordered" evidence="2">
    <location>
        <begin position="316"/>
        <end position="358"/>
    </location>
</feature>
<dbReference type="RefSeq" id="WP_228085808.1">
    <property type="nucleotide sequence ID" value="NZ_JACVHL010000006.1"/>
</dbReference>
<evidence type="ECO:0000313" key="5">
    <source>
        <dbReference type="Proteomes" id="UP000726777"/>
    </source>
</evidence>
<dbReference type="Pfam" id="PF03432">
    <property type="entry name" value="Relaxase"/>
    <property type="match status" value="1"/>
</dbReference>
<organism evidence="4 5">
    <name type="scientific">Vibrio parahaemolyticus</name>
    <dbReference type="NCBI Taxonomy" id="670"/>
    <lineage>
        <taxon>Bacteria</taxon>
        <taxon>Pseudomonadati</taxon>
        <taxon>Pseudomonadota</taxon>
        <taxon>Gammaproteobacteria</taxon>
        <taxon>Vibrionales</taxon>
        <taxon>Vibrionaceae</taxon>
        <taxon>Vibrio</taxon>
    </lineage>
</organism>
<feature type="compositionally biased region" description="Polar residues" evidence="2">
    <location>
        <begin position="561"/>
        <end position="574"/>
    </location>
</feature>
<evidence type="ECO:0000256" key="1">
    <source>
        <dbReference type="SAM" id="Coils"/>
    </source>
</evidence>
<evidence type="ECO:0000313" key="4">
    <source>
        <dbReference type="EMBL" id="MCC3805103.1"/>
    </source>
</evidence>
<evidence type="ECO:0000259" key="3">
    <source>
        <dbReference type="Pfam" id="PF03432"/>
    </source>
</evidence>
<feature type="compositionally biased region" description="Polar residues" evidence="2">
    <location>
        <begin position="581"/>
        <end position="591"/>
    </location>
</feature>
<keyword evidence="1" id="KW-0175">Coiled coil</keyword>
<gene>
    <name evidence="4" type="ORF">IB292_08635</name>
</gene>
<feature type="domain" description="MobA/VirD2-like nuclease" evidence="3">
    <location>
        <begin position="61"/>
        <end position="170"/>
    </location>
</feature>
<feature type="compositionally biased region" description="Basic and acidic residues" evidence="2">
    <location>
        <begin position="539"/>
        <end position="558"/>
    </location>
</feature>
<comment type="caution">
    <text evidence="4">The sequence shown here is derived from an EMBL/GenBank/DDBJ whole genome shotgun (WGS) entry which is preliminary data.</text>
</comment>
<feature type="region of interest" description="Disordered" evidence="2">
    <location>
        <begin position="539"/>
        <end position="609"/>
    </location>
</feature>
<accession>A0A9Q3UC04</accession>
<protein>
    <recommendedName>
        <fullName evidence="3">MobA/VirD2-like nuclease domain-containing protein</fullName>
    </recommendedName>
</protein>
<name>A0A9Q3UC04_VIBPH</name>
<dbReference type="AlphaFoldDB" id="A0A9Q3UC04"/>